<gene>
    <name evidence="1" type="ORF">EDD57_104106</name>
</gene>
<proteinExistence type="predicted"/>
<accession>A0A4R2RZ51</accession>
<sequence>MNIHFQTREQYLFIHRNVKHLLLLWEKDHRKHLYLVIKEEGENLTLLDPGEMYQEHVFDEILPIFFQVLHTETGTLATLLGATFLYHDQLVGMYYNPYDPSEDLYFFYIHDQQINEIPDEEYAQVTQTFTQEFPDYCK</sequence>
<dbReference type="Proteomes" id="UP000294746">
    <property type="component" value="Unassembled WGS sequence"/>
</dbReference>
<dbReference type="RefSeq" id="WP_131847913.1">
    <property type="nucleotide sequence ID" value="NZ_SLXV01000004.1"/>
</dbReference>
<keyword evidence="2" id="KW-1185">Reference proteome</keyword>
<evidence type="ECO:0000313" key="2">
    <source>
        <dbReference type="Proteomes" id="UP000294746"/>
    </source>
</evidence>
<comment type="caution">
    <text evidence="1">The sequence shown here is derived from an EMBL/GenBank/DDBJ whole genome shotgun (WGS) entry which is preliminary data.</text>
</comment>
<reference evidence="1 2" key="1">
    <citation type="submission" date="2019-03" db="EMBL/GenBank/DDBJ databases">
        <title>Genomic Encyclopedia of Type Strains, Phase IV (KMG-IV): sequencing the most valuable type-strain genomes for metagenomic binning, comparative biology and taxonomic classification.</title>
        <authorList>
            <person name="Goeker M."/>
        </authorList>
    </citation>
    <scope>NUCLEOTIDE SEQUENCE [LARGE SCALE GENOMIC DNA]</scope>
    <source>
        <strain evidence="1 2">DSM 46831</strain>
    </source>
</reference>
<protein>
    <submittedName>
        <fullName evidence="1">Uncharacterized protein</fullName>
    </submittedName>
</protein>
<dbReference type="AlphaFoldDB" id="A0A4R2RZ51"/>
<evidence type="ECO:0000313" key="1">
    <source>
        <dbReference type="EMBL" id="TCP70127.1"/>
    </source>
</evidence>
<name>A0A4R2RZ51_9BACL</name>
<dbReference type="EMBL" id="SLXV01000004">
    <property type="protein sequence ID" value="TCP70127.1"/>
    <property type="molecule type" value="Genomic_DNA"/>
</dbReference>
<organism evidence="1 2">
    <name type="scientific">Baia soyae</name>
    <dbReference type="NCBI Taxonomy" id="1544746"/>
    <lineage>
        <taxon>Bacteria</taxon>
        <taxon>Bacillati</taxon>
        <taxon>Bacillota</taxon>
        <taxon>Bacilli</taxon>
        <taxon>Bacillales</taxon>
        <taxon>Thermoactinomycetaceae</taxon>
        <taxon>Baia</taxon>
    </lineage>
</organism>
<dbReference type="OrthoDB" id="2988879at2"/>